<accession>A0A1R1PEB0</accession>
<evidence type="ECO:0000313" key="2">
    <source>
        <dbReference type="EMBL" id="OMH79259.1"/>
    </source>
</evidence>
<dbReference type="EMBL" id="LSSK01001616">
    <property type="protein sequence ID" value="OMH79259.1"/>
    <property type="molecule type" value="Genomic_DNA"/>
</dbReference>
<dbReference type="OrthoDB" id="10624419at2759"/>
<evidence type="ECO:0000313" key="3">
    <source>
        <dbReference type="Proteomes" id="UP000188320"/>
    </source>
</evidence>
<dbReference type="AlphaFoldDB" id="A0A1R1PEB0"/>
<keyword evidence="3" id="KW-1185">Reference proteome</keyword>
<reference evidence="3" key="1">
    <citation type="submission" date="2017-01" db="EMBL/GenBank/DDBJ databases">
        <authorList>
            <person name="Wang Y."/>
            <person name="White M."/>
            <person name="Kvist S."/>
            <person name="Moncalvo J.-M."/>
        </authorList>
    </citation>
    <scope>NUCLEOTIDE SEQUENCE [LARGE SCALE GENOMIC DNA]</scope>
    <source>
        <strain evidence="3">COL-18-3</strain>
    </source>
</reference>
<feature type="region of interest" description="Disordered" evidence="1">
    <location>
        <begin position="1"/>
        <end position="35"/>
    </location>
</feature>
<proteinExistence type="predicted"/>
<comment type="caution">
    <text evidence="2">The sequence shown here is derived from an EMBL/GenBank/DDBJ whole genome shotgun (WGS) entry which is preliminary data.</text>
</comment>
<sequence length="202" mass="20598">MAKKNSSLINSSIAHTPSSPLYARPHSTGRPTNTAFAPSASALNTSVPLRTPPSISTGIFPSTASTTSATASIVAVTVSSCRPPHSAGSWNTPCGGGLPCISFNADCTSSRSSSKPTVVNVEIPATIPCLAAALTVAASPSGCAIFCMAVGAINIGLVNVFPSKLTSVLISDTFLRTLGRIWYLPNARMLSLSVTSSCAPEE</sequence>
<organism evidence="2 3">
    <name type="scientific">Zancudomyces culisetae</name>
    <name type="common">Gut fungus</name>
    <name type="synonym">Smittium culisetae</name>
    <dbReference type="NCBI Taxonomy" id="1213189"/>
    <lineage>
        <taxon>Eukaryota</taxon>
        <taxon>Fungi</taxon>
        <taxon>Fungi incertae sedis</taxon>
        <taxon>Zoopagomycota</taxon>
        <taxon>Kickxellomycotina</taxon>
        <taxon>Harpellomycetes</taxon>
        <taxon>Harpellales</taxon>
        <taxon>Legeriomycetaceae</taxon>
        <taxon>Zancudomyces</taxon>
    </lineage>
</organism>
<protein>
    <submittedName>
        <fullName evidence="2">Uncharacterized protein</fullName>
    </submittedName>
</protein>
<gene>
    <name evidence="2" type="ORF">AX774_g7333</name>
</gene>
<evidence type="ECO:0000256" key="1">
    <source>
        <dbReference type="SAM" id="MobiDB-lite"/>
    </source>
</evidence>
<name>A0A1R1PEB0_ZANCU</name>
<feature type="compositionally biased region" description="Polar residues" evidence="1">
    <location>
        <begin position="1"/>
        <end position="19"/>
    </location>
</feature>
<dbReference type="Proteomes" id="UP000188320">
    <property type="component" value="Unassembled WGS sequence"/>
</dbReference>